<organism evidence="1 2">
    <name type="scientific">Tannerella sp. oral taxon BU063 isolate Cell 2</name>
    <dbReference type="NCBI Taxonomy" id="1411148"/>
    <lineage>
        <taxon>Bacteria</taxon>
        <taxon>Pseudomonadati</taxon>
        <taxon>Bacteroidota</taxon>
        <taxon>Bacteroidia</taxon>
        <taxon>Bacteroidales</taxon>
        <taxon>Tannerellaceae</taxon>
        <taxon>Tannerella</taxon>
    </lineage>
</organism>
<sequence>MTVEERTREVHPLTLFAPEGARLLMLGSFPPPRERWRMDFFYPNFQNDMWRIFGLVFFADKSHFLTDDGHAFREAELRRFLTERGIAIWDTAMEVSRLQGNASDKFLEVLRPIDLRQTLAMLPSCRAIAVTGQKALDTLLTLISAPSPPPKTGEWTDAALDDRHFRLYRMPSSSRAYPLSVEKKAEKYRRMFEEMGLK</sequence>
<gene>
    <name evidence="1" type="ORF">N425_06625</name>
</gene>
<dbReference type="EMBL" id="AYUF01000422">
    <property type="protein sequence ID" value="ETK02014.1"/>
    <property type="molecule type" value="Genomic_DNA"/>
</dbReference>
<name>W2C481_9BACT</name>
<dbReference type="Proteomes" id="UP000018837">
    <property type="component" value="Unassembled WGS sequence"/>
</dbReference>
<dbReference type="SUPFAM" id="SSF52141">
    <property type="entry name" value="Uracil-DNA glycosylase-like"/>
    <property type="match status" value="1"/>
</dbReference>
<dbReference type="CDD" id="cd10032">
    <property type="entry name" value="UDG-F6_HDG"/>
    <property type="match status" value="1"/>
</dbReference>
<proteinExistence type="predicted"/>
<dbReference type="PATRIC" id="fig|1411148.3.peg.997"/>
<dbReference type="InterPro" id="IPR036895">
    <property type="entry name" value="Uracil-DNA_glycosylase-like_sf"/>
</dbReference>
<protein>
    <submittedName>
        <fullName evidence="1">DNA glycosylase</fullName>
    </submittedName>
</protein>
<comment type="caution">
    <text evidence="1">The sequence shown here is derived from an EMBL/GenBank/DDBJ whole genome shotgun (WGS) entry which is preliminary data.</text>
</comment>
<evidence type="ECO:0000313" key="1">
    <source>
        <dbReference type="EMBL" id="ETK02014.1"/>
    </source>
</evidence>
<evidence type="ECO:0000313" key="2">
    <source>
        <dbReference type="Proteomes" id="UP000018837"/>
    </source>
</evidence>
<dbReference type="Gene3D" id="3.40.470.10">
    <property type="entry name" value="Uracil-DNA glycosylase-like domain"/>
    <property type="match status" value="1"/>
</dbReference>
<accession>W2C481</accession>
<reference evidence="1 2" key="1">
    <citation type="submission" date="2013-11" db="EMBL/GenBank/DDBJ databases">
        <title>Single cell genomics of uncultured Tannerella BU063 (oral taxon 286).</title>
        <authorList>
            <person name="Beall C.J."/>
            <person name="Campbell A.G."/>
            <person name="Griffen A.L."/>
            <person name="Podar M."/>
            <person name="Leys E.J."/>
        </authorList>
    </citation>
    <scope>NUCLEOTIDE SEQUENCE [LARGE SCALE GENOMIC DNA]</scope>
    <source>
        <strain evidence="1">Cell 2</strain>
    </source>
</reference>
<dbReference type="AlphaFoldDB" id="W2C481"/>